<evidence type="ECO:0000313" key="2">
    <source>
        <dbReference type="EMBL" id="TRX95135.1"/>
    </source>
</evidence>
<dbReference type="OrthoDB" id="165382at2759"/>
<dbReference type="PROSITE" id="PS50181">
    <property type="entry name" value="FBOX"/>
    <property type="match status" value="1"/>
</dbReference>
<protein>
    <recommendedName>
        <fullName evidence="1">F-box domain-containing protein</fullName>
    </recommendedName>
</protein>
<evidence type="ECO:0000313" key="3">
    <source>
        <dbReference type="Proteomes" id="UP000319160"/>
    </source>
</evidence>
<name>A0A553I4K8_9PEZI</name>
<feature type="domain" description="F-box" evidence="1">
    <location>
        <begin position="11"/>
        <end position="57"/>
    </location>
</feature>
<evidence type="ECO:0000259" key="1">
    <source>
        <dbReference type="PROSITE" id="PS50181"/>
    </source>
</evidence>
<dbReference type="InterPro" id="IPR001810">
    <property type="entry name" value="F-box_dom"/>
</dbReference>
<accession>A0A553I4K8</accession>
<dbReference type="InterPro" id="IPR036047">
    <property type="entry name" value="F-box-like_dom_sf"/>
</dbReference>
<proteinExistence type="predicted"/>
<comment type="caution">
    <text evidence="2">The sequence shown here is derived from an EMBL/GenBank/DDBJ whole genome shotgun (WGS) entry which is preliminary data.</text>
</comment>
<dbReference type="EMBL" id="VFLP01000017">
    <property type="protein sequence ID" value="TRX95135.1"/>
    <property type="molecule type" value="Genomic_DNA"/>
</dbReference>
<reference evidence="3" key="1">
    <citation type="submission" date="2019-06" db="EMBL/GenBank/DDBJ databases">
        <title>Draft genome sequence of the griseofulvin-producing fungus Xylaria cubensis strain G536.</title>
        <authorList>
            <person name="Mead M.E."/>
            <person name="Raja H.A."/>
            <person name="Steenwyk J.L."/>
            <person name="Knowles S.L."/>
            <person name="Oberlies N.H."/>
            <person name="Rokas A."/>
        </authorList>
    </citation>
    <scope>NUCLEOTIDE SEQUENCE [LARGE SCALE GENOMIC DNA]</scope>
    <source>
        <strain evidence="3">G536</strain>
    </source>
</reference>
<sequence>MPLAPVVLADLGRLSKLPLELLFIIIGYLDVPSAARFTRVNRQAQFLLWSDKDYQLLRYCLFRELSHKAHRQIRPPYTTSRVPLKDVNYHTLAYTMSHFVCMRCSSRDQYTYRLDMRTGYNVCCLCPPMSLACISIIASWVEMDREEVKNTIPYRLPEGQLIPIYLARFKLSPTNVRTVHDALCCISALVTSTNAPLPSASPALVSSTGSVAGENLQGQL</sequence>
<dbReference type="AlphaFoldDB" id="A0A553I4K8"/>
<dbReference type="Proteomes" id="UP000319160">
    <property type="component" value="Unassembled WGS sequence"/>
</dbReference>
<gene>
    <name evidence="2" type="ORF">FHL15_003827</name>
</gene>
<organism evidence="2 3">
    <name type="scientific">Xylaria flabelliformis</name>
    <dbReference type="NCBI Taxonomy" id="2512241"/>
    <lineage>
        <taxon>Eukaryota</taxon>
        <taxon>Fungi</taxon>
        <taxon>Dikarya</taxon>
        <taxon>Ascomycota</taxon>
        <taxon>Pezizomycotina</taxon>
        <taxon>Sordariomycetes</taxon>
        <taxon>Xylariomycetidae</taxon>
        <taxon>Xylariales</taxon>
        <taxon>Xylariaceae</taxon>
        <taxon>Xylaria</taxon>
    </lineage>
</organism>
<keyword evidence="3" id="KW-1185">Reference proteome</keyword>
<dbReference type="SUPFAM" id="SSF81383">
    <property type="entry name" value="F-box domain"/>
    <property type="match status" value="1"/>
</dbReference>